<feature type="domain" description="Kazal-like" evidence="1">
    <location>
        <begin position="18"/>
        <end position="71"/>
    </location>
</feature>
<dbReference type="InterPro" id="IPR002350">
    <property type="entry name" value="Kazal_dom"/>
</dbReference>
<dbReference type="Pfam" id="PF00050">
    <property type="entry name" value="Kazal_1"/>
    <property type="match status" value="1"/>
</dbReference>
<sequence>MRIALCAVFLVTLLGCDREVDPECVEKPSPDPVACTYELNPVCGCNGKTYDNPCIAKAYGITRYTPGACGKN</sequence>
<reference evidence="3" key="1">
    <citation type="journal article" date="2019" name="Int. J. Syst. Evol. Microbiol.">
        <title>The Global Catalogue of Microorganisms (GCM) 10K type strain sequencing project: providing services to taxonomists for standard genome sequencing and annotation.</title>
        <authorList>
            <consortium name="The Broad Institute Genomics Platform"/>
            <consortium name="The Broad Institute Genome Sequencing Center for Infectious Disease"/>
            <person name="Wu L."/>
            <person name="Ma J."/>
        </authorList>
    </citation>
    <scope>NUCLEOTIDE SEQUENCE [LARGE SCALE GENOMIC DNA]</scope>
    <source>
        <strain evidence="3">CCUG 55608</strain>
    </source>
</reference>
<comment type="caution">
    <text evidence="2">The sequence shown here is derived from an EMBL/GenBank/DDBJ whole genome shotgun (WGS) entry which is preliminary data.</text>
</comment>
<dbReference type="PROSITE" id="PS51465">
    <property type="entry name" value="KAZAL_2"/>
    <property type="match status" value="1"/>
</dbReference>
<keyword evidence="2" id="KW-0722">Serine protease inhibitor</keyword>
<dbReference type="GO" id="GO:0004867">
    <property type="term" value="F:serine-type endopeptidase inhibitor activity"/>
    <property type="evidence" value="ECO:0007669"/>
    <property type="project" value="UniProtKB-KW"/>
</dbReference>
<name>A0ABW3QFU4_9BACT</name>
<proteinExistence type="predicted"/>
<dbReference type="EMBL" id="JBHTLP010000002">
    <property type="protein sequence ID" value="MFD1140743.1"/>
    <property type="molecule type" value="Genomic_DNA"/>
</dbReference>
<dbReference type="Gene3D" id="3.30.60.30">
    <property type="match status" value="1"/>
</dbReference>
<keyword evidence="3" id="KW-1185">Reference proteome</keyword>
<evidence type="ECO:0000259" key="1">
    <source>
        <dbReference type="PROSITE" id="PS51465"/>
    </source>
</evidence>
<evidence type="ECO:0000313" key="3">
    <source>
        <dbReference type="Proteomes" id="UP001597116"/>
    </source>
</evidence>
<organism evidence="2 3">
    <name type="scientific">Larkinella insperata</name>
    <dbReference type="NCBI Taxonomy" id="332158"/>
    <lineage>
        <taxon>Bacteria</taxon>
        <taxon>Pseudomonadati</taxon>
        <taxon>Bacteroidota</taxon>
        <taxon>Cytophagia</taxon>
        <taxon>Cytophagales</taxon>
        <taxon>Spirosomataceae</taxon>
        <taxon>Larkinella</taxon>
    </lineage>
</organism>
<dbReference type="Proteomes" id="UP001597116">
    <property type="component" value="Unassembled WGS sequence"/>
</dbReference>
<gene>
    <name evidence="2" type="ORF">ACFQ4C_06475</name>
</gene>
<dbReference type="InterPro" id="IPR036058">
    <property type="entry name" value="Kazal_dom_sf"/>
</dbReference>
<protein>
    <submittedName>
        <fullName evidence="2">Kazal-type serine protease inhibitor domain-containing protein</fullName>
    </submittedName>
</protein>
<keyword evidence="2" id="KW-0646">Protease inhibitor</keyword>
<dbReference type="CDD" id="cd00104">
    <property type="entry name" value="KAZAL_FS"/>
    <property type="match status" value="1"/>
</dbReference>
<accession>A0ABW3QFU4</accession>
<dbReference type="SUPFAM" id="SSF100895">
    <property type="entry name" value="Kazal-type serine protease inhibitors"/>
    <property type="match status" value="1"/>
</dbReference>
<dbReference type="PROSITE" id="PS51257">
    <property type="entry name" value="PROKAR_LIPOPROTEIN"/>
    <property type="match status" value="1"/>
</dbReference>
<evidence type="ECO:0000313" key="2">
    <source>
        <dbReference type="EMBL" id="MFD1140743.1"/>
    </source>
</evidence>
<dbReference type="RefSeq" id="WP_265989127.1">
    <property type="nucleotide sequence ID" value="NZ_CP110973.1"/>
</dbReference>